<proteinExistence type="predicted"/>
<dbReference type="InterPro" id="IPR036271">
    <property type="entry name" value="Tet_transcr_reg_TetR-rel_C_sf"/>
</dbReference>
<dbReference type="InterPro" id="IPR004111">
    <property type="entry name" value="Repressor_TetR_C"/>
</dbReference>
<dbReference type="SUPFAM" id="SSF48498">
    <property type="entry name" value="Tetracyclin repressor-like, C-terminal domain"/>
    <property type="match status" value="1"/>
</dbReference>
<name>E3J6A4_PSEI1</name>
<dbReference type="STRING" id="298654.FraEuI1c_1468"/>
<gene>
    <name evidence="5" type="ordered locus">FraEuI1c_1468</name>
</gene>
<dbReference type="GO" id="GO:0045892">
    <property type="term" value="P:negative regulation of DNA-templated transcription"/>
    <property type="evidence" value="ECO:0007669"/>
    <property type="project" value="InterPro"/>
</dbReference>
<keyword evidence="2" id="KW-0805">Transcription regulation</keyword>
<feature type="domain" description="Tetracycline repressor TetR C-terminal" evidence="4">
    <location>
        <begin position="66"/>
        <end position="202"/>
    </location>
</feature>
<dbReference type="Gene3D" id="1.10.357.10">
    <property type="entry name" value="Tetracycline Repressor, domain 2"/>
    <property type="match status" value="1"/>
</dbReference>
<evidence type="ECO:0000313" key="6">
    <source>
        <dbReference type="Proteomes" id="UP000002484"/>
    </source>
</evidence>
<dbReference type="PRINTS" id="PR00400">
    <property type="entry name" value="TETREPRESSOR"/>
</dbReference>
<dbReference type="InParanoid" id="E3J6A4"/>
<keyword evidence="1" id="KW-0678">Repressor</keyword>
<dbReference type="GO" id="GO:0046677">
    <property type="term" value="P:response to antibiotic"/>
    <property type="evidence" value="ECO:0007669"/>
    <property type="project" value="InterPro"/>
</dbReference>
<evidence type="ECO:0000259" key="4">
    <source>
        <dbReference type="Pfam" id="PF02909"/>
    </source>
</evidence>
<evidence type="ECO:0000256" key="3">
    <source>
        <dbReference type="ARBA" id="ARBA00023163"/>
    </source>
</evidence>
<dbReference type="InterPro" id="IPR009057">
    <property type="entry name" value="Homeodomain-like_sf"/>
</dbReference>
<evidence type="ECO:0000256" key="1">
    <source>
        <dbReference type="ARBA" id="ARBA00022491"/>
    </source>
</evidence>
<dbReference type="AlphaFoldDB" id="E3J6A4"/>
<keyword evidence="6" id="KW-1185">Reference proteome</keyword>
<dbReference type="EMBL" id="CP002299">
    <property type="protein sequence ID" value="ADP79531.1"/>
    <property type="molecule type" value="Genomic_DNA"/>
</dbReference>
<evidence type="ECO:0000313" key="5">
    <source>
        <dbReference type="EMBL" id="ADP79531.1"/>
    </source>
</evidence>
<dbReference type="InterPro" id="IPR003012">
    <property type="entry name" value="Tet_transcr_reg_TetR"/>
</dbReference>
<dbReference type="Gene3D" id="1.10.10.60">
    <property type="entry name" value="Homeodomain-like"/>
    <property type="match status" value="1"/>
</dbReference>
<evidence type="ECO:0000256" key="2">
    <source>
        <dbReference type="ARBA" id="ARBA00023015"/>
    </source>
</evidence>
<keyword evidence="3" id="KW-0804">Transcription</keyword>
<dbReference type="Pfam" id="PF02909">
    <property type="entry name" value="TetR_C_1"/>
    <property type="match status" value="1"/>
</dbReference>
<accession>E3J6A4</accession>
<reference evidence="5 6" key="1">
    <citation type="submission" date="2010-10" db="EMBL/GenBank/DDBJ databases">
        <title>Complete sequence of Frankia sp. EuI1c.</title>
        <authorList>
            <consortium name="US DOE Joint Genome Institute"/>
            <person name="Lucas S."/>
            <person name="Copeland A."/>
            <person name="Lapidus A."/>
            <person name="Cheng J.-F."/>
            <person name="Bruce D."/>
            <person name="Goodwin L."/>
            <person name="Pitluck S."/>
            <person name="Chertkov O."/>
            <person name="Detter J.C."/>
            <person name="Han C."/>
            <person name="Tapia R."/>
            <person name="Land M."/>
            <person name="Hauser L."/>
            <person name="Jeffries C."/>
            <person name="Kyrpides N."/>
            <person name="Ivanova N."/>
            <person name="Mikhailova N."/>
            <person name="Beauchemin N."/>
            <person name="Sen A."/>
            <person name="Sur S.A."/>
            <person name="Gtari M."/>
            <person name="Wall L."/>
            <person name="Tisa L."/>
            <person name="Woyke T."/>
        </authorList>
    </citation>
    <scope>NUCLEOTIDE SEQUENCE [LARGE SCALE GENOMIC DNA]</scope>
    <source>
        <strain evidence="6">DSM 45817 / CECT 9037 / EuI1c</strain>
    </source>
</reference>
<dbReference type="Proteomes" id="UP000002484">
    <property type="component" value="Chromosome"/>
</dbReference>
<organism evidence="5 6">
    <name type="scientific">Pseudofrankia inefficax (strain DSM 45817 / CECT 9037 / DDB 130130 / EuI1c)</name>
    <name type="common">Frankia inefficax</name>
    <dbReference type="NCBI Taxonomy" id="298654"/>
    <lineage>
        <taxon>Bacteria</taxon>
        <taxon>Bacillati</taxon>
        <taxon>Actinomycetota</taxon>
        <taxon>Actinomycetes</taxon>
        <taxon>Frankiales</taxon>
        <taxon>Frankiaceae</taxon>
        <taxon>Pseudofrankia</taxon>
    </lineage>
</organism>
<protein>
    <submittedName>
        <fullName evidence="5">Tetracyclin repressor domain-containing protein</fullName>
    </submittedName>
</protein>
<sequence length="213" mass="22860">MPTFSREEMIAAARRLGPDAANPAALAAELGVARTSIYWHVRDRSDIGELVLGAIIDEGESARWSPQPARSWNEVMESYARVTRAGLMAAGGWIRFATPRLVLGQGQLRAMDDMVARLRACGFSINDATRAYAFLIQVVLASIGSGDAPVMGMHRALLTELETVEANELTTLREVAAAAAKTSPDAQFEYDLDCALRGIAARSGVRLGALPTT</sequence>
<dbReference type="SUPFAM" id="SSF46689">
    <property type="entry name" value="Homeodomain-like"/>
    <property type="match status" value="1"/>
</dbReference>
<dbReference type="HOGENOM" id="CLU_1292825_0_0_11"/>
<dbReference type="KEGG" id="fri:FraEuI1c_1468"/>